<dbReference type="EMBL" id="FQZT01000006">
    <property type="protein sequence ID" value="SHJ28580.1"/>
    <property type="molecule type" value="Genomic_DNA"/>
</dbReference>
<feature type="transmembrane region" description="Helical" evidence="1">
    <location>
        <begin position="141"/>
        <end position="174"/>
    </location>
</feature>
<dbReference type="AlphaFoldDB" id="A0A1M6I2H7"/>
<protein>
    <submittedName>
        <fullName evidence="2">Uncharacterized protein</fullName>
    </submittedName>
</protein>
<dbReference type="STRING" id="1122189.SAMN02745165_01981"/>
<gene>
    <name evidence="2" type="ORF">SAMN02745165_01981</name>
</gene>
<reference evidence="2 3" key="1">
    <citation type="submission" date="2016-11" db="EMBL/GenBank/DDBJ databases">
        <authorList>
            <person name="Jaros S."/>
            <person name="Januszkiewicz K."/>
            <person name="Wedrychowicz H."/>
        </authorList>
    </citation>
    <scope>NUCLEOTIDE SEQUENCE [LARGE SCALE GENOMIC DNA]</scope>
    <source>
        <strain evidence="2 3">DSM 5091</strain>
    </source>
</reference>
<name>A0A1M6I2H7_MALRU</name>
<dbReference type="OrthoDB" id="9902450at2"/>
<keyword evidence="1" id="KW-0472">Membrane</keyword>
<evidence type="ECO:0000313" key="3">
    <source>
        <dbReference type="Proteomes" id="UP000184171"/>
    </source>
</evidence>
<accession>A0A1M6I2H7</accession>
<organism evidence="2 3">
    <name type="scientific">Malonomonas rubra DSM 5091</name>
    <dbReference type="NCBI Taxonomy" id="1122189"/>
    <lineage>
        <taxon>Bacteria</taxon>
        <taxon>Pseudomonadati</taxon>
        <taxon>Thermodesulfobacteriota</taxon>
        <taxon>Desulfuromonadia</taxon>
        <taxon>Desulfuromonadales</taxon>
        <taxon>Geopsychrobacteraceae</taxon>
        <taxon>Malonomonas</taxon>
    </lineage>
</organism>
<evidence type="ECO:0000313" key="2">
    <source>
        <dbReference type="EMBL" id="SHJ28580.1"/>
    </source>
</evidence>
<dbReference type="RefSeq" id="WP_072908403.1">
    <property type="nucleotide sequence ID" value="NZ_FQZT01000006.1"/>
</dbReference>
<feature type="transmembrane region" description="Helical" evidence="1">
    <location>
        <begin position="12"/>
        <end position="33"/>
    </location>
</feature>
<evidence type="ECO:0000256" key="1">
    <source>
        <dbReference type="SAM" id="Phobius"/>
    </source>
</evidence>
<feature type="transmembrane region" description="Helical" evidence="1">
    <location>
        <begin position="76"/>
        <end position="95"/>
    </location>
</feature>
<keyword evidence="3" id="KW-1185">Reference proteome</keyword>
<feature type="transmembrane region" description="Helical" evidence="1">
    <location>
        <begin position="102"/>
        <end position="121"/>
    </location>
</feature>
<dbReference type="Proteomes" id="UP000184171">
    <property type="component" value="Unassembled WGS sequence"/>
</dbReference>
<sequence>MIEVFAHKRFVWLSLLAFLLTFAVCTFIVNPQIDGKDGSGLLALQLAFDKEVGIKIIESWGAEGRAFYQRWSFTDYIYAAAYSIFLASLLSSLAVRTGKSDALMFFITPLIALSAGVFDCAENSLEAAFINNPATFSADLFYFHSIIALCKWAAIGVALMTIFILALQCLVLAVSQHRQ</sequence>
<proteinExistence type="predicted"/>
<keyword evidence="1" id="KW-1133">Transmembrane helix</keyword>
<keyword evidence="1" id="KW-0812">Transmembrane</keyword>